<dbReference type="Pfam" id="PF08711">
    <property type="entry name" value="Med26"/>
    <property type="match status" value="1"/>
</dbReference>
<evidence type="ECO:0000259" key="1">
    <source>
        <dbReference type="Pfam" id="PF08711"/>
    </source>
</evidence>
<dbReference type="Gene3D" id="1.20.930.10">
    <property type="entry name" value="Conserved domain common to transcription factors TFIIS, elongin A, CRSP70"/>
    <property type="match status" value="1"/>
</dbReference>
<dbReference type="Proteomes" id="UP000663881">
    <property type="component" value="Unassembled WGS sequence"/>
</dbReference>
<dbReference type="EMBL" id="CAJOBB010001152">
    <property type="protein sequence ID" value="CAF3817159.1"/>
    <property type="molecule type" value="Genomic_DNA"/>
</dbReference>
<dbReference type="InterPro" id="IPR035441">
    <property type="entry name" value="TFIIS/LEDGF_dom_sf"/>
</dbReference>
<reference evidence="3" key="1">
    <citation type="submission" date="2021-02" db="EMBL/GenBank/DDBJ databases">
        <authorList>
            <person name="Nowell W R."/>
        </authorList>
    </citation>
    <scope>NUCLEOTIDE SEQUENCE</scope>
</reference>
<dbReference type="InterPro" id="IPR017923">
    <property type="entry name" value="TFIIS_N"/>
</dbReference>
<feature type="domain" description="TFIIS N-terminal" evidence="1">
    <location>
        <begin position="32"/>
        <end position="78"/>
    </location>
</feature>
<organism evidence="3 6">
    <name type="scientific">Adineta steineri</name>
    <dbReference type="NCBI Taxonomy" id="433720"/>
    <lineage>
        <taxon>Eukaryota</taxon>
        <taxon>Metazoa</taxon>
        <taxon>Spiralia</taxon>
        <taxon>Gnathifera</taxon>
        <taxon>Rotifera</taxon>
        <taxon>Eurotatoria</taxon>
        <taxon>Bdelloidea</taxon>
        <taxon>Adinetida</taxon>
        <taxon>Adinetidae</taxon>
        <taxon>Adineta</taxon>
    </lineage>
</organism>
<name>A0A815NSW3_9BILA</name>
<evidence type="ECO:0000313" key="6">
    <source>
        <dbReference type="Proteomes" id="UP000663860"/>
    </source>
</evidence>
<accession>A0A815NSW3</accession>
<comment type="caution">
    <text evidence="3">The sequence shown here is derived from an EMBL/GenBank/DDBJ whole genome shotgun (WGS) entry which is preliminary data.</text>
</comment>
<dbReference type="AlphaFoldDB" id="A0A815NSW3"/>
<dbReference type="Proteomes" id="UP000663868">
    <property type="component" value="Unassembled WGS sequence"/>
</dbReference>
<gene>
    <name evidence="3" type="ORF">IZO911_LOCUS41875</name>
    <name evidence="5" type="ORF">KXQ929_LOCUS17998</name>
    <name evidence="4" type="ORF">OKA104_LOCUS8065</name>
    <name evidence="2" type="ORF">VCS650_LOCUS29071</name>
</gene>
<dbReference type="SUPFAM" id="SSF47676">
    <property type="entry name" value="Conserved domain common to transcription factors TFIIS, elongin A, CRSP70"/>
    <property type="match status" value="1"/>
</dbReference>
<proteinExistence type="predicted"/>
<dbReference type="EMBL" id="CAJOAY010000321">
    <property type="protein sequence ID" value="CAF3629781.1"/>
    <property type="molecule type" value="Genomic_DNA"/>
</dbReference>
<evidence type="ECO:0000313" key="3">
    <source>
        <dbReference type="EMBL" id="CAF1442404.1"/>
    </source>
</evidence>
<evidence type="ECO:0000313" key="4">
    <source>
        <dbReference type="EMBL" id="CAF3629781.1"/>
    </source>
</evidence>
<dbReference type="EMBL" id="CAJNON010000442">
    <property type="protein sequence ID" value="CAF1264657.1"/>
    <property type="molecule type" value="Genomic_DNA"/>
</dbReference>
<evidence type="ECO:0000313" key="2">
    <source>
        <dbReference type="EMBL" id="CAF1264657.1"/>
    </source>
</evidence>
<dbReference type="Proteomes" id="UP000663860">
    <property type="component" value="Unassembled WGS sequence"/>
</dbReference>
<dbReference type="Proteomes" id="UP000663891">
    <property type="component" value="Unassembled WGS sequence"/>
</dbReference>
<dbReference type="EMBL" id="CAJNOE010001675">
    <property type="protein sequence ID" value="CAF1442404.1"/>
    <property type="molecule type" value="Genomic_DNA"/>
</dbReference>
<protein>
    <recommendedName>
        <fullName evidence="1">TFIIS N-terminal domain-containing protein</fullName>
    </recommendedName>
</protein>
<dbReference type="OrthoDB" id="10016977at2759"/>
<evidence type="ECO:0000313" key="5">
    <source>
        <dbReference type="EMBL" id="CAF3817159.1"/>
    </source>
</evidence>
<sequence>MNNELTTIPIETVKKKLKKYVALKEPEKVKEYLRKLHHASVTSSLIQETKIDSLVRQLASDKTATYSSSARKLLKRWHHQRSLSKPTIETNKITIEKQSDELSESQSFDNNKQRKVLSLAQYLENKKHILSLSSTSNTKQNKLADSQIEVINAQFKATTEKLTASVPDLTNTLNKNLIEIQKKNNILNEFVVKKTTHEESKQKFIDLWAEDDDDNDSNIQSQTTESKTVNSNDSFHIQKLRQI</sequence>